<dbReference type="InterPro" id="IPR052657">
    <property type="entry name" value="PDP_family_Arabidopsis"/>
</dbReference>
<sequence>MEMEMEIMVQLRTQTPPNLYESFFSIISPKPKRFDLAGKSQMTRSGNPNSRVSSSSSIRVSSSSSAITISDGEIIEDYNSDLSLSGDSNPTLSQLFTFINQRNRNKRNKDFDDLSRVLDIRKRKRVRVLENNNKGKGVSFKNGDIVWVKPSQTWWPGWIASMTSGIGNGNVFVSVSLFGSHRTLNLHVSNIRRFEENVKCEFSAKFENALAELGQRLVLRLACPCQGSGSAIKNGERDVFRDSEVLSFVKRMAVSPWVDDTETVDAIRVGAQVNAFRRFAFIKRDWIYRETMRISESAVTRDSEPEGTSQETHFQCPPDDEVAYLGTREPKFSHEENDGTYEVFSKQVDRFPRKSKKTSLKPLCEILTHLRCLALDPFYSGSTAVSSRSLCQKFLKYRALVYQNVPNQVLIDEVPNLYHEIEFQINDGNHNSNVSTENNEKKSVEENSEAKIDFSTQLEGLSNDELLANYAAFLKEDTRCYDNEAEIHKIKEMHRADIVSHPGTASVETLHGDNSNTEYHESYGSKFFADVVLEKSVNGRSVDTQVDCELRCYPSGDIQGSKCDVGVAVKKSPLLSRLSDHPSKADSANDVTYRVSLGKVSEVISDQPVPQGFPIKFQKDHCVCPRNLEYSSSYSSVNTDSNSGNPTTLHMKFPKDFKLPSKEELVKQFRPFGPLNYAKTRVFSYTGSAQVCFLNQLDTEAAYHVAKIKKKFFGRANVIYWLDRYEHSRKGTTSNVSVPAPVSSLKSCLRPSNPERTVKRKSNHVKFLQGNQVISLPAKTRTKDGDLTVNGDLYECGREVAAPDISRQMLMLLEKCSHIVCRMKENLGLESYYSLFSYS</sequence>
<organism evidence="2 3">
    <name type="scientific">Kingdonia uniflora</name>
    <dbReference type="NCBI Taxonomy" id="39325"/>
    <lineage>
        <taxon>Eukaryota</taxon>
        <taxon>Viridiplantae</taxon>
        <taxon>Streptophyta</taxon>
        <taxon>Embryophyta</taxon>
        <taxon>Tracheophyta</taxon>
        <taxon>Spermatophyta</taxon>
        <taxon>Magnoliopsida</taxon>
        <taxon>Ranunculales</taxon>
        <taxon>Circaeasteraceae</taxon>
        <taxon>Kingdonia</taxon>
    </lineage>
</organism>
<reference evidence="2 3" key="1">
    <citation type="journal article" date="2020" name="IScience">
        <title>Genome Sequencing of the Endangered Kingdonia uniflora (Circaeasteraceae, Ranunculales) Reveals Potential Mechanisms of Evolutionary Specialization.</title>
        <authorList>
            <person name="Sun Y."/>
            <person name="Deng T."/>
            <person name="Zhang A."/>
            <person name="Moore M.J."/>
            <person name="Landis J.B."/>
            <person name="Lin N."/>
            <person name="Zhang H."/>
            <person name="Zhang X."/>
            <person name="Huang J."/>
            <person name="Zhang X."/>
            <person name="Sun H."/>
            <person name="Wang H."/>
        </authorList>
    </citation>
    <scope>NUCLEOTIDE SEQUENCE [LARGE SCALE GENOMIC DNA]</scope>
    <source>
        <strain evidence="2">TB1705</strain>
        <tissue evidence="2">Leaf</tissue>
    </source>
</reference>
<evidence type="ECO:0000313" key="3">
    <source>
        <dbReference type="Proteomes" id="UP000541444"/>
    </source>
</evidence>
<dbReference type="PANTHER" id="PTHR10688">
    <property type="entry name" value="PWWP DOMAIN-CONTAINING PROTEIN"/>
    <property type="match status" value="1"/>
</dbReference>
<evidence type="ECO:0000256" key="1">
    <source>
        <dbReference type="SAM" id="MobiDB-lite"/>
    </source>
</evidence>
<dbReference type="CDD" id="cd05162">
    <property type="entry name" value="PWWP"/>
    <property type="match status" value="1"/>
</dbReference>
<dbReference type="Gene3D" id="2.30.30.140">
    <property type="match status" value="1"/>
</dbReference>
<evidence type="ECO:0000313" key="2">
    <source>
        <dbReference type="EMBL" id="KAF6163881.1"/>
    </source>
</evidence>
<protein>
    <recommendedName>
        <fullName evidence="4">PWWP domain-containing protein</fullName>
    </recommendedName>
</protein>
<dbReference type="PANTHER" id="PTHR10688:SF2">
    <property type="entry name" value="PWWP DOMAIN-CONTAINING PROTEIN"/>
    <property type="match status" value="1"/>
</dbReference>
<comment type="caution">
    <text evidence="2">The sequence shown here is derived from an EMBL/GenBank/DDBJ whole genome shotgun (WGS) entry which is preliminary data.</text>
</comment>
<feature type="region of interest" description="Disordered" evidence="1">
    <location>
        <begin position="38"/>
        <end position="57"/>
    </location>
</feature>
<name>A0A7J7N9H5_9MAGN</name>
<proteinExistence type="predicted"/>
<evidence type="ECO:0008006" key="4">
    <source>
        <dbReference type="Google" id="ProtNLM"/>
    </source>
</evidence>
<dbReference type="EMBL" id="JACGCM010000957">
    <property type="protein sequence ID" value="KAF6163881.1"/>
    <property type="molecule type" value="Genomic_DNA"/>
</dbReference>
<accession>A0A7J7N9H5</accession>
<dbReference type="AlphaFoldDB" id="A0A7J7N9H5"/>
<feature type="compositionally biased region" description="Polar residues" evidence="1">
    <location>
        <begin position="40"/>
        <end position="49"/>
    </location>
</feature>
<dbReference type="OrthoDB" id="1914593at2759"/>
<keyword evidence="3" id="KW-1185">Reference proteome</keyword>
<dbReference type="SUPFAM" id="SSF63748">
    <property type="entry name" value="Tudor/PWWP/MBT"/>
    <property type="match status" value="1"/>
</dbReference>
<dbReference type="Proteomes" id="UP000541444">
    <property type="component" value="Unassembled WGS sequence"/>
</dbReference>
<gene>
    <name evidence="2" type="ORF">GIB67_024736</name>
</gene>